<dbReference type="VEuPathDB" id="FungiDB:MYCFIDRAFT_209442"/>
<dbReference type="EMBL" id="KB446555">
    <property type="protein sequence ID" value="EME87181.1"/>
    <property type="molecule type" value="Genomic_DNA"/>
</dbReference>
<sequence length="100" mass="10843">MLRGPEGGRGGPQKVDVCVRGSPRYQDIRRICKAFEVSCKAHDQALKKIPLNATTAFLKLCTLDKICIEPRFIFHCHGGGEAADYTTALVRPGKTGVSGL</sequence>
<accession>N1Q6W2</accession>
<name>N1Q6W2_PSEFD</name>
<organism evidence="1 2">
    <name type="scientific">Pseudocercospora fijiensis (strain CIRAD86)</name>
    <name type="common">Black leaf streak disease fungus</name>
    <name type="synonym">Mycosphaerella fijiensis</name>
    <dbReference type="NCBI Taxonomy" id="383855"/>
    <lineage>
        <taxon>Eukaryota</taxon>
        <taxon>Fungi</taxon>
        <taxon>Dikarya</taxon>
        <taxon>Ascomycota</taxon>
        <taxon>Pezizomycotina</taxon>
        <taxon>Dothideomycetes</taxon>
        <taxon>Dothideomycetidae</taxon>
        <taxon>Mycosphaerellales</taxon>
        <taxon>Mycosphaerellaceae</taxon>
        <taxon>Pseudocercospora</taxon>
    </lineage>
</organism>
<dbReference type="AlphaFoldDB" id="N1Q6W2"/>
<dbReference type="GeneID" id="19336794"/>
<proteinExistence type="predicted"/>
<gene>
    <name evidence="1" type="ORF">MYCFIDRAFT_209442</name>
</gene>
<dbReference type="Proteomes" id="UP000016932">
    <property type="component" value="Unassembled WGS sequence"/>
</dbReference>
<dbReference type="KEGG" id="pfj:MYCFIDRAFT_209442"/>
<dbReference type="HOGENOM" id="CLU_2307235_0_0_1"/>
<evidence type="ECO:0000313" key="1">
    <source>
        <dbReference type="EMBL" id="EME87181.1"/>
    </source>
</evidence>
<reference evidence="1 2" key="1">
    <citation type="journal article" date="2012" name="PLoS Pathog.">
        <title>Diverse lifestyles and strategies of plant pathogenesis encoded in the genomes of eighteen Dothideomycetes fungi.</title>
        <authorList>
            <person name="Ohm R.A."/>
            <person name="Feau N."/>
            <person name="Henrissat B."/>
            <person name="Schoch C.L."/>
            <person name="Horwitz B.A."/>
            <person name="Barry K.W."/>
            <person name="Condon B.J."/>
            <person name="Copeland A.C."/>
            <person name="Dhillon B."/>
            <person name="Glaser F."/>
            <person name="Hesse C.N."/>
            <person name="Kosti I."/>
            <person name="LaButti K."/>
            <person name="Lindquist E.A."/>
            <person name="Lucas S."/>
            <person name="Salamov A.A."/>
            <person name="Bradshaw R.E."/>
            <person name="Ciuffetti L."/>
            <person name="Hamelin R.C."/>
            <person name="Kema G.H.J."/>
            <person name="Lawrence C."/>
            <person name="Scott J.A."/>
            <person name="Spatafora J.W."/>
            <person name="Turgeon B.G."/>
            <person name="de Wit P.J.G.M."/>
            <person name="Zhong S."/>
            <person name="Goodwin S.B."/>
            <person name="Grigoriev I.V."/>
        </authorList>
    </citation>
    <scope>NUCLEOTIDE SEQUENCE [LARGE SCALE GENOMIC DNA]</scope>
    <source>
        <strain evidence="1 2">CIRAD86</strain>
    </source>
</reference>
<keyword evidence="2" id="KW-1185">Reference proteome</keyword>
<protein>
    <submittedName>
        <fullName evidence="1">Uncharacterized protein</fullName>
    </submittedName>
</protein>
<dbReference type="RefSeq" id="XP_007920717.1">
    <property type="nucleotide sequence ID" value="XM_007922526.1"/>
</dbReference>
<evidence type="ECO:0000313" key="2">
    <source>
        <dbReference type="Proteomes" id="UP000016932"/>
    </source>
</evidence>